<dbReference type="InterPro" id="IPR011701">
    <property type="entry name" value="MFS"/>
</dbReference>
<reference evidence="8 9" key="1">
    <citation type="submission" date="2018-05" db="EMBL/GenBank/DDBJ databases">
        <title>Genomic Encyclopedia of Type Strains, Phase IV (KMG-IV): sequencing the most valuable type-strain genomes for metagenomic binning, comparative biology and taxonomic classification.</title>
        <authorList>
            <person name="Goeker M."/>
        </authorList>
    </citation>
    <scope>NUCLEOTIDE SEQUENCE [LARGE SCALE GENOMIC DNA]</scope>
    <source>
        <strain evidence="8 9">DSM 25134</strain>
    </source>
</reference>
<dbReference type="GO" id="GO:0012505">
    <property type="term" value="C:endomembrane system"/>
    <property type="evidence" value="ECO:0007669"/>
    <property type="project" value="UniProtKB-SubCell"/>
</dbReference>
<evidence type="ECO:0000256" key="5">
    <source>
        <dbReference type="ARBA" id="ARBA00023136"/>
    </source>
</evidence>
<evidence type="ECO:0000256" key="4">
    <source>
        <dbReference type="ARBA" id="ARBA00022989"/>
    </source>
</evidence>
<dbReference type="SUPFAM" id="SSF103473">
    <property type="entry name" value="MFS general substrate transporter"/>
    <property type="match status" value="1"/>
</dbReference>
<protein>
    <submittedName>
        <fullName evidence="8">Putative MFS family arabinose efflux permease</fullName>
    </submittedName>
</protein>
<feature type="transmembrane region" description="Helical" evidence="6">
    <location>
        <begin position="268"/>
        <end position="288"/>
    </location>
</feature>
<keyword evidence="9" id="KW-1185">Reference proteome</keyword>
<comment type="subcellular location">
    <subcellularLocation>
        <location evidence="1">Endomembrane system</location>
        <topology evidence="1">Multi-pass membrane protein</topology>
    </subcellularLocation>
</comment>
<evidence type="ECO:0000313" key="8">
    <source>
        <dbReference type="EMBL" id="PXX43375.1"/>
    </source>
</evidence>
<name>A0A318J6J0_9NEIS</name>
<dbReference type="GO" id="GO:0005886">
    <property type="term" value="C:plasma membrane"/>
    <property type="evidence" value="ECO:0007669"/>
    <property type="project" value="TreeGrafter"/>
</dbReference>
<feature type="transmembrane region" description="Helical" evidence="6">
    <location>
        <begin position="51"/>
        <end position="69"/>
    </location>
</feature>
<feature type="domain" description="Major facilitator superfamily (MFS) profile" evidence="7">
    <location>
        <begin position="15"/>
        <end position="504"/>
    </location>
</feature>
<dbReference type="RefSeq" id="WP_059287430.1">
    <property type="nucleotide sequence ID" value="NZ_LNQU01000220.1"/>
</dbReference>
<dbReference type="Gene3D" id="1.20.1250.20">
    <property type="entry name" value="MFS general substrate transporter like domains"/>
    <property type="match status" value="1"/>
</dbReference>
<dbReference type="EMBL" id="QJKC01000015">
    <property type="protein sequence ID" value="PXX43375.1"/>
    <property type="molecule type" value="Genomic_DNA"/>
</dbReference>
<feature type="transmembrane region" description="Helical" evidence="6">
    <location>
        <begin position="137"/>
        <end position="162"/>
    </location>
</feature>
<feature type="transmembrane region" description="Helical" evidence="6">
    <location>
        <begin position="482"/>
        <end position="499"/>
    </location>
</feature>
<dbReference type="AlphaFoldDB" id="A0A318J6J0"/>
<sequence>MSSATARPNGFSPAYLVAIMLVASLEFIQNGMLNFAASAVMGGIGAAPEEFSYAAMAYATAAILVLFNHRWCCQWLGLRRFVRLSLLLFGLGAVLCACAASPGAFIIGRAVQGLGGAVFFTAARVEVHGLQERSRMLGLLCFGYALMLGSALGPLLGAQALLHLDWRWIFWGILPWLVLTLPATRLLSQQAQAQLPAAHSGHSLAWLAAAVLSGQWLIQQLPYDFFSRPQILLGLLLGCCAAALLASRLQGRHAGQAGRWPAFARLPYLLGLACYFCCYLLVSANSYILPVMVQQALGFDVPTTGRLLSVSFLAGIGFATLYAAALFRRSAPGLRMMMMLACALLALYGLLMAGVSPAVDIRYLVALLLLNGGFMSLFIMAVAQGTFRAVEPEQFAQAYQTKNIIRQLAISMGVAGSTVFLQARNAQHYQRLAEGFSWNNPLFDQAMDYLHQVFPQLGQGQRMAMLAGELGRQAMLLSCQDFFRAEYLIAALLVLLVLWQRQFD</sequence>
<keyword evidence="3 6" id="KW-0812">Transmembrane</keyword>
<accession>A0A318J6J0</accession>
<feature type="transmembrane region" description="Helical" evidence="6">
    <location>
        <begin position="404"/>
        <end position="423"/>
    </location>
</feature>
<dbReference type="Gene3D" id="1.20.1720.10">
    <property type="entry name" value="Multidrug resistance protein D"/>
    <property type="match status" value="1"/>
</dbReference>
<feature type="transmembrane region" description="Helical" evidence="6">
    <location>
        <begin position="106"/>
        <end position="125"/>
    </location>
</feature>
<evidence type="ECO:0000313" key="9">
    <source>
        <dbReference type="Proteomes" id="UP000248395"/>
    </source>
</evidence>
<evidence type="ECO:0000256" key="1">
    <source>
        <dbReference type="ARBA" id="ARBA00004127"/>
    </source>
</evidence>
<feature type="transmembrane region" description="Helical" evidence="6">
    <location>
        <begin position="12"/>
        <end position="31"/>
    </location>
</feature>
<feature type="transmembrane region" description="Helical" evidence="6">
    <location>
        <begin position="200"/>
        <end position="218"/>
    </location>
</feature>
<dbReference type="PANTHER" id="PTHR23501">
    <property type="entry name" value="MAJOR FACILITATOR SUPERFAMILY"/>
    <property type="match status" value="1"/>
</dbReference>
<proteinExistence type="predicted"/>
<evidence type="ECO:0000256" key="6">
    <source>
        <dbReference type="SAM" id="Phobius"/>
    </source>
</evidence>
<evidence type="ECO:0000256" key="3">
    <source>
        <dbReference type="ARBA" id="ARBA00022692"/>
    </source>
</evidence>
<dbReference type="InterPro" id="IPR020846">
    <property type="entry name" value="MFS_dom"/>
</dbReference>
<dbReference type="PROSITE" id="PS50850">
    <property type="entry name" value="MFS"/>
    <property type="match status" value="1"/>
</dbReference>
<feature type="transmembrane region" description="Helical" evidence="6">
    <location>
        <begin position="168"/>
        <end position="188"/>
    </location>
</feature>
<organism evidence="8 9">
    <name type="scientific">Aquitalea magnusonii</name>
    <dbReference type="NCBI Taxonomy" id="332411"/>
    <lineage>
        <taxon>Bacteria</taxon>
        <taxon>Pseudomonadati</taxon>
        <taxon>Pseudomonadota</taxon>
        <taxon>Betaproteobacteria</taxon>
        <taxon>Neisseriales</taxon>
        <taxon>Chromobacteriaceae</taxon>
        <taxon>Aquitalea</taxon>
    </lineage>
</organism>
<feature type="transmembrane region" description="Helical" evidence="6">
    <location>
        <begin position="308"/>
        <end position="327"/>
    </location>
</feature>
<feature type="transmembrane region" description="Helical" evidence="6">
    <location>
        <begin position="230"/>
        <end position="247"/>
    </location>
</feature>
<dbReference type="Proteomes" id="UP000248395">
    <property type="component" value="Unassembled WGS sequence"/>
</dbReference>
<dbReference type="OrthoDB" id="8581632at2"/>
<dbReference type="GO" id="GO:0022857">
    <property type="term" value="F:transmembrane transporter activity"/>
    <property type="evidence" value="ECO:0007669"/>
    <property type="project" value="InterPro"/>
</dbReference>
<evidence type="ECO:0000256" key="2">
    <source>
        <dbReference type="ARBA" id="ARBA00022448"/>
    </source>
</evidence>
<feature type="transmembrane region" description="Helical" evidence="6">
    <location>
        <begin position="361"/>
        <end position="383"/>
    </location>
</feature>
<keyword evidence="5 6" id="KW-0472">Membrane</keyword>
<comment type="caution">
    <text evidence="8">The sequence shown here is derived from an EMBL/GenBank/DDBJ whole genome shotgun (WGS) entry which is preliminary data.</text>
</comment>
<dbReference type="Pfam" id="PF07690">
    <property type="entry name" value="MFS_1"/>
    <property type="match status" value="1"/>
</dbReference>
<evidence type="ECO:0000259" key="7">
    <source>
        <dbReference type="PROSITE" id="PS50850"/>
    </source>
</evidence>
<gene>
    <name evidence="8" type="ORF">DFR38_1153</name>
</gene>
<feature type="transmembrane region" description="Helical" evidence="6">
    <location>
        <begin position="334"/>
        <end position="355"/>
    </location>
</feature>
<keyword evidence="4 6" id="KW-1133">Transmembrane helix</keyword>
<feature type="transmembrane region" description="Helical" evidence="6">
    <location>
        <begin position="81"/>
        <end position="100"/>
    </location>
</feature>
<dbReference type="PANTHER" id="PTHR23501:SF191">
    <property type="entry name" value="VACUOLAR BASIC AMINO ACID TRANSPORTER 4"/>
    <property type="match status" value="1"/>
</dbReference>
<keyword evidence="2" id="KW-0813">Transport</keyword>
<dbReference type="InterPro" id="IPR036259">
    <property type="entry name" value="MFS_trans_sf"/>
</dbReference>